<dbReference type="Pfam" id="PF00899">
    <property type="entry name" value="ThiF"/>
    <property type="match status" value="1"/>
</dbReference>
<reference evidence="8 9" key="1">
    <citation type="submission" date="2013-03" db="EMBL/GenBank/DDBJ databases">
        <title>The Genome Sequence of Exophiala aquamarina CBS 119918.</title>
        <authorList>
            <consortium name="The Broad Institute Genomics Platform"/>
            <person name="Cuomo C."/>
            <person name="de Hoog S."/>
            <person name="Gorbushina A."/>
            <person name="Walker B."/>
            <person name="Young S.K."/>
            <person name="Zeng Q."/>
            <person name="Gargeya S."/>
            <person name="Fitzgerald M."/>
            <person name="Haas B."/>
            <person name="Abouelleil A."/>
            <person name="Allen A.W."/>
            <person name="Alvarado L."/>
            <person name="Arachchi H.M."/>
            <person name="Berlin A.M."/>
            <person name="Chapman S.B."/>
            <person name="Gainer-Dewar J."/>
            <person name="Goldberg J."/>
            <person name="Griggs A."/>
            <person name="Gujja S."/>
            <person name="Hansen M."/>
            <person name="Howarth C."/>
            <person name="Imamovic A."/>
            <person name="Ireland A."/>
            <person name="Larimer J."/>
            <person name="McCowan C."/>
            <person name="Murphy C."/>
            <person name="Pearson M."/>
            <person name="Poon T.W."/>
            <person name="Priest M."/>
            <person name="Roberts A."/>
            <person name="Saif S."/>
            <person name="Shea T."/>
            <person name="Sisk P."/>
            <person name="Sykes S."/>
            <person name="Wortman J."/>
            <person name="Nusbaum C."/>
            <person name="Birren B."/>
        </authorList>
    </citation>
    <scope>NUCLEOTIDE SEQUENCE [LARGE SCALE GENOMIC DNA]</scope>
    <source>
        <strain evidence="8 9">CBS 119918</strain>
    </source>
</reference>
<dbReference type="InterPro" id="IPR000011">
    <property type="entry name" value="UBQ/SUMO-activ_enz_E1-like"/>
</dbReference>
<dbReference type="HOGENOM" id="CLU_002556_4_1_1"/>
<comment type="pathway">
    <text evidence="2">Protein modification; protein sumoylation.</text>
</comment>
<dbReference type="InterPro" id="IPR000594">
    <property type="entry name" value="ThiF_NAD_FAD-bd"/>
</dbReference>
<organism evidence="8 9">
    <name type="scientific">Exophiala aquamarina CBS 119918</name>
    <dbReference type="NCBI Taxonomy" id="1182545"/>
    <lineage>
        <taxon>Eukaryota</taxon>
        <taxon>Fungi</taxon>
        <taxon>Dikarya</taxon>
        <taxon>Ascomycota</taxon>
        <taxon>Pezizomycotina</taxon>
        <taxon>Eurotiomycetes</taxon>
        <taxon>Chaetothyriomycetidae</taxon>
        <taxon>Chaetothyriales</taxon>
        <taxon>Herpotrichiellaceae</taxon>
        <taxon>Exophiala</taxon>
    </lineage>
</organism>
<dbReference type="InterPro" id="IPR045886">
    <property type="entry name" value="ThiF/MoeB/HesA"/>
</dbReference>
<dbReference type="InterPro" id="IPR035985">
    <property type="entry name" value="Ubiquitin-activating_enz"/>
</dbReference>
<proteinExistence type="inferred from homology"/>
<protein>
    <recommendedName>
        <fullName evidence="6">Ubiquitin-like 1-activating enzyme E1A</fullName>
    </recommendedName>
</protein>
<comment type="subcellular location">
    <subcellularLocation>
        <location evidence="1">Nucleus</location>
    </subcellularLocation>
</comment>
<dbReference type="PANTHER" id="PTHR10953">
    <property type="entry name" value="UBIQUITIN-ACTIVATING ENZYME E1"/>
    <property type="match status" value="1"/>
</dbReference>
<dbReference type="GO" id="GO:0031510">
    <property type="term" value="C:SUMO activating enzyme complex"/>
    <property type="evidence" value="ECO:0007669"/>
    <property type="project" value="TreeGrafter"/>
</dbReference>
<dbReference type="Proteomes" id="UP000027920">
    <property type="component" value="Unassembled WGS sequence"/>
</dbReference>
<evidence type="ECO:0000256" key="1">
    <source>
        <dbReference type="ARBA" id="ARBA00004123"/>
    </source>
</evidence>
<dbReference type="GO" id="GO:0019948">
    <property type="term" value="F:SUMO activating enzyme activity"/>
    <property type="evidence" value="ECO:0007669"/>
    <property type="project" value="TreeGrafter"/>
</dbReference>
<dbReference type="RefSeq" id="XP_013263726.1">
    <property type="nucleotide sequence ID" value="XM_013408272.1"/>
</dbReference>
<keyword evidence="9" id="KW-1185">Reference proteome</keyword>
<dbReference type="PRINTS" id="PR01849">
    <property type="entry name" value="UBIQUITINACT"/>
</dbReference>
<dbReference type="AlphaFoldDB" id="A0A072PMM9"/>
<gene>
    <name evidence="8" type="ORF">A1O9_02701</name>
</gene>
<evidence type="ECO:0000313" key="9">
    <source>
        <dbReference type="Proteomes" id="UP000027920"/>
    </source>
</evidence>
<dbReference type="GO" id="GO:0005737">
    <property type="term" value="C:cytoplasm"/>
    <property type="evidence" value="ECO:0007669"/>
    <property type="project" value="TreeGrafter"/>
</dbReference>
<evidence type="ECO:0000256" key="6">
    <source>
        <dbReference type="ARBA" id="ARBA00044354"/>
    </source>
</evidence>
<dbReference type="VEuPathDB" id="FungiDB:A1O9_02701"/>
<feature type="domain" description="THIF-type NAD/FAD binding fold" evidence="7">
    <location>
        <begin position="93"/>
        <end position="428"/>
    </location>
</feature>
<keyword evidence="5" id="KW-0539">Nucleus</keyword>
<evidence type="ECO:0000256" key="4">
    <source>
        <dbReference type="ARBA" id="ARBA00022786"/>
    </source>
</evidence>
<dbReference type="EMBL" id="AMGV01000002">
    <property type="protein sequence ID" value="KEF61136.1"/>
    <property type="molecule type" value="Genomic_DNA"/>
</dbReference>
<dbReference type="GeneID" id="25277642"/>
<dbReference type="Gene3D" id="3.40.50.720">
    <property type="entry name" value="NAD(P)-binding Rossmann-like Domain"/>
    <property type="match status" value="1"/>
</dbReference>
<dbReference type="STRING" id="1182545.A0A072PMM9"/>
<dbReference type="SUPFAM" id="SSF69572">
    <property type="entry name" value="Activating enzymes of the ubiquitin-like proteins"/>
    <property type="match status" value="1"/>
</dbReference>
<dbReference type="OrthoDB" id="1708823at2759"/>
<comment type="similarity">
    <text evidence="3">Belongs to the ubiquitin-activating E1 family.</text>
</comment>
<evidence type="ECO:0000256" key="3">
    <source>
        <dbReference type="ARBA" id="ARBA00005673"/>
    </source>
</evidence>
<evidence type="ECO:0000313" key="8">
    <source>
        <dbReference type="EMBL" id="KEF61136.1"/>
    </source>
</evidence>
<dbReference type="PANTHER" id="PTHR10953:SF162">
    <property type="entry name" value="SUMO-ACTIVATING ENZYME SUBUNIT 1"/>
    <property type="match status" value="1"/>
</dbReference>
<evidence type="ECO:0000256" key="2">
    <source>
        <dbReference type="ARBA" id="ARBA00004718"/>
    </source>
</evidence>
<evidence type="ECO:0000259" key="7">
    <source>
        <dbReference type="Pfam" id="PF00899"/>
    </source>
</evidence>
<comment type="caution">
    <text evidence="8">The sequence shown here is derived from an EMBL/GenBank/DDBJ whole genome shotgun (WGS) entry which is preliminary data.</text>
</comment>
<accession>A0A072PMM9</accession>
<sequence>MADEQLPDRSVPLVSNEVTNTSGLNVDADGVDGVDGADGVSFVPAPPLLDMNGFTPMPALAFMNMPLHTNGADPSVFGMVPQQGMSNDEIALYDRQIRILGFQVQEKLRSANVLLIGLKALGAEIAKNLVLAGVGTLTILDGDAVTEEDLGSHFFVTHDQVGMNRAASALPELQKLNPRVELYTDPIPVVVKDPVYFQSFDITIATDQLMDILISVNMSCRMFNRKFYAANTYGMYGFVFADLILHDYIVEKPRSNKPAKVGDMDSVTNCVTGIMSKKENETTIDIITHQETYSPLQLVNLSPLSAKIRNTRRSRMRVTPLLSCLRALFDFQTQANGRYPGHNQGDLGTFTKLVNEKHLELQLPVETLRADFLRSFLQNLGSELSPVAAFLGGFLAQDVINVLGQKEPPLQNLLLFDGEEFTASPFSIHPINDDAMTMMNTNGLPILPMDASIPVA</sequence>
<dbReference type="GO" id="GO:0016925">
    <property type="term" value="P:protein sumoylation"/>
    <property type="evidence" value="ECO:0007669"/>
    <property type="project" value="TreeGrafter"/>
</dbReference>
<evidence type="ECO:0000256" key="5">
    <source>
        <dbReference type="ARBA" id="ARBA00023242"/>
    </source>
</evidence>
<keyword evidence="4" id="KW-0833">Ubl conjugation pathway</keyword>
<name>A0A072PMM9_9EURO</name>